<dbReference type="Pfam" id="PF04672">
    <property type="entry name" value="Methyltransf_19"/>
    <property type="match status" value="1"/>
</dbReference>
<keyword evidence="1" id="KW-0489">Methyltransferase</keyword>
<dbReference type="SUPFAM" id="SSF53335">
    <property type="entry name" value="S-adenosyl-L-methionine-dependent methyltransferases"/>
    <property type="match status" value="1"/>
</dbReference>
<sequence length="263" mass="29096">MTAYRKAPEGVDPSKPNAARIYDYLLGGKDNYEADRFVAQRMLEIAPDTRMLAWFSRQFLIHAVTAAAEAGVTQFIDLGSGIPTSPAAHEVAHKINASARVVSVDYDPVVYAHANAMLGDMPLVTPIVADVRDPDDLIARLRMDELIDFDRPIAVLCVGVLHYIMDYEHPDRIMSRFREVMAPGSTLAFTHGSTDSNDQFINQSSNDTIGSTAQVQYRTRAEVAELFDGFEFDEPGIVPIQRWLGDKLPNTGLILLGGICRVR</sequence>
<dbReference type="STRING" id="1210086.GCA_001613105_00916"/>
<keyword evidence="2" id="KW-1185">Reference proteome</keyword>
<dbReference type="GO" id="GO:0008168">
    <property type="term" value="F:methyltransferase activity"/>
    <property type="evidence" value="ECO:0007669"/>
    <property type="project" value="UniProtKB-KW"/>
</dbReference>
<dbReference type="CDD" id="cd02440">
    <property type="entry name" value="AdoMet_MTases"/>
    <property type="match status" value="1"/>
</dbReference>
<accession>A0A370IB41</accession>
<evidence type="ECO:0000313" key="2">
    <source>
        <dbReference type="Proteomes" id="UP000254869"/>
    </source>
</evidence>
<name>A0A370IB41_9NOCA</name>
<dbReference type="Gene3D" id="3.40.50.150">
    <property type="entry name" value="Vaccinia Virus protein VP39"/>
    <property type="match status" value="1"/>
</dbReference>
<dbReference type="GO" id="GO:0032259">
    <property type="term" value="P:methylation"/>
    <property type="evidence" value="ECO:0007669"/>
    <property type="project" value="UniProtKB-KW"/>
</dbReference>
<dbReference type="PIRSF" id="PIRSF017393">
    <property type="entry name" value="MTase_SAV2177"/>
    <property type="match status" value="1"/>
</dbReference>
<dbReference type="Proteomes" id="UP000254869">
    <property type="component" value="Unassembled WGS sequence"/>
</dbReference>
<dbReference type="EMBL" id="QQBC01000002">
    <property type="protein sequence ID" value="RDI67939.1"/>
    <property type="molecule type" value="Genomic_DNA"/>
</dbReference>
<dbReference type="InterPro" id="IPR029063">
    <property type="entry name" value="SAM-dependent_MTases_sf"/>
</dbReference>
<keyword evidence="1" id="KW-0808">Transferase</keyword>
<organism evidence="1 2">
    <name type="scientific">Nocardia pseudobrasiliensis</name>
    <dbReference type="NCBI Taxonomy" id="45979"/>
    <lineage>
        <taxon>Bacteria</taxon>
        <taxon>Bacillati</taxon>
        <taxon>Actinomycetota</taxon>
        <taxon>Actinomycetes</taxon>
        <taxon>Mycobacteriales</taxon>
        <taxon>Nocardiaceae</taxon>
        <taxon>Nocardia</taxon>
    </lineage>
</organism>
<dbReference type="RefSeq" id="WP_067992276.1">
    <property type="nucleotide sequence ID" value="NZ_QQBC01000002.1"/>
</dbReference>
<reference evidence="1 2" key="1">
    <citation type="submission" date="2018-07" db="EMBL/GenBank/DDBJ databases">
        <title>Genomic Encyclopedia of Type Strains, Phase IV (KMG-IV): sequencing the most valuable type-strain genomes for metagenomic binning, comparative biology and taxonomic classification.</title>
        <authorList>
            <person name="Goeker M."/>
        </authorList>
    </citation>
    <scope>NUCLEOTIDE SEQUENCE [LARGE SCALE GENOMIC DNA]</scope>
    <source>
        <strain evidence="1 2">DSM 44290</strain>
    </source>
</reference>
<dbReference type="InterPro" id="IPR006764">
    <property type="entry name" value="SAM_dep_MeTrfase_SAV2177_type"/>
</dbReference>
<proteinExistence type="predicted"/>
<gene>
    <name evidence="1" type="ORF">DFR76_102340</name>
</gene>
<comment type="caution">
    <text evidence="1">The sequence shown here is derived from an EMBL/GenBank/DDBJ whole genome shotgun (WGS) entry which is preliminary data.</text>
</comment>
<protein>
    <submittedName>
        <fullName evidence="1">S-adenosyl methyltransferase</fullName>
    </submittedName>
</protein>
<evidence type="ECO:0000313" key="1">
    <source>
        <dbReference type="EMBL" id="RDI67939.1"/>
    </source>
</evidence>
<dbReference type="AlphaFoldDB" id="A0A370IB41"/>